<gene>
    <name evidence="1" type="ORF">XENOCAPTIV_028552</name>
</gene>
<feature type="non-terminal residue" evidence="1">
    <location>
        <position position="1"/>
    </location>
</feature>
<accession>A0ABV0RMC4</accession>
<proteinExistence type="predicted"/>
<comment type="caution">
    <text evidence="1">The sequence shown here is derived from an EMBL/GenBank/DDBJ whole genome shotgun (WGS) entry which is preliminary data.</text>
</comment>
<dbReference type="Proteomes" id="UP001434883">
    <property type="component" value="Unassembled WGS sequence"/>
</dbReference>
<sequence>LPFVSLPLGSQEMVASQKHRGETMLLLGLVKIGGANTQQDRCSELHTGDSHQAAVVGLHPSLYLGR</sequence>
<reference evidence="1 2" key="1">
    <citation type="submission" date="2021-06" db="EMBL/GenBank/DDBJ databases">
        <authorList>
            <person name="Palmer J.M."/>
        </authorList>
    </citation>
    <scope>NUCLEOTIDE SEQUENCE [LARGE SCALE GENOMIC DNA]</scope>
    <source>
        <strain evidence="1 2">XC_2019</strain>
        <tissue evidence="1">Muscle</tissue>
    </source>
</reference>
<organism evidence="1 2">
    <name type="scientific">Xenoophorus captivus</name>
    <dbReference type="NCBI Taxonomy" id="1517983"/>
    <lineage>
        <taxon>Eukaryota</taxon>
        <taxon>Metazoa</taxon>
        <taxon>Chordata</taxon>
        <taxon>Craniata</taxon>
        <taxon>Vertebrata</taxon>
        <taxon>Euteleostomi</taxon>
        <taxon>Actinopterygii</taxon>
        <taxon>Neopterygii</taxon>
        <taxon>Teleostei</taxon>
        <taxon>Neoteleostei</taxon>
        <taxon>Acanthomorphata</taxon>
        <taxon>Ovalentaria</taxon>
        <taxon>Atherinomorphae</taxon>
        <taxon>Cyprinodontiformes</taxon>
        <taxon>Goodeidae</taxon>
        <taxon>Xenoophorus</taxon>
    </lineage>
</organism>
<evidence type="ECO:0000313" key="1">
    <source>
        <dbReference type="EMBL" id="MEQ2209326.1"/>
    </source>
</evidence>
<keyword evidence="2" id="KW-1185">Reference proteome</keyword>
<dbReference type="EMBL" id="JAHRIN010051197">
    <property type="protein sequence ID" value="MEQ2209326.1"/>
    <property type="molecule type" value="Genomic_DNA"/>
</dbReference>
<protein>
    <submittedName>
        <fullName evidence="1">Uncharacterized protein</fullName>
    </submittedName>
</protein>
<name>A0ABV0RMC4_9TELE</name>
<evidence type="ECO:0000313" key="2">
    <source>
        <dbReference type="Proteomes" id="UP001434883"/>
    </source>
</evidence>